<protein>
    <submittedName>
        <fullName evidence="1">Unannotated protein</fullName>
    </submittedName>
</protein>
<dbReference type="AlphaFoldDB" id="A0A6J7HGY5"/>
<organism evidence="1">
    <name type="scientific">freshwater metagenome</name>
    <dbReference type="NCBI Taxonomy" id="449393"/>
    <lineage>
        <taxon>unclassified sequences</taxon>
        <taxon>metagenomes</taxon>
        <taxon>ecological metagenomes</taxon>
    </lineage>
</organism>
<sequence>MIHEQCVVAAILQKAQPIRYSEKGVALDLIA</sequence>
<dbReference type="EMBL" id="CAFBMC010000176">
    <property type="protein sequence ID" value="CAB4914919.1"/>
    <property type="molecule type" value="Genomic_DNA"/>
</dbReference>
<proteinExistence type="predicted"/>
<evidence type="ECO:0000313" key="1">
    <source>
        <dbReference type="EMBL" id="CAB4914919.1"/>
    </source>
</evidence>
<name>A0A6J7HGY5_9ZZZZ</name>
<reference evidence="1" key="1">
    <citation type="submission" date="2020-05" db="EMBL/GenBank/DDBJ databases">
        <authorList>
            <person name="Chiriac C."/>
            <person name="Salcher M."/>
            <person name="Ghai R."/>
            <person name="Kavagutti S V."/>
        </authorList>
    </citation>
    <scope>NUCLEOTIDE SEQUENCE</scope>
</reference>
<gene>
    <name evidence="1" type="ORF">UFOPK3495_01813</name>
</gene>
<accession>A0A6J7HGY5</accession>